<gene>
    <name evidence="2" type="ORF">A8L45_01695</name>
</gene>
<keyword evidence="1" id="KW-0732">Signal</keyword>
<dbReference type="RefSeq" id="WP_068898572.1">
    <property type="nucleotide sequence ID" value="NZ_JBHUIF010000032.1"/>
</dbReference>
<organism evidence="2 3">
    <name type="scientific">Veronia pacifica</name>
    <dbReference type="NCBI Taxonomy" id="1080227"/>
    <lineage>
        <taxon>Bacteria</taxon>
        <taxon>Pseudomonadati</taxon>
        <taxon>Pseudomonadota</taxon>
        <taxon>Gammaproteobacteria</taxon>
        <taxon>Vibrionales</taxon>
        <taxon>Vibrionaceae</taxon>
        <taxon>Veronia</taxon>
    </lineage>
</organism>
<dbReference type="Gene3D" id="2.40.10.10">
    <property type="entry name" value="Trypsin-like serine proteases"/>
    <property type="match status" value="1"/>
</dbReference>
<feature type="signal peptide" evidence="1">
    <location>
        <begin position="1"/>
        <end position="21"/>
    </location>
</feature>
<sequence length="240" mass="25997">MIRFLKKATLAIFICSLAVLQGCFLINGPTEFADEKSSPELNYLPIGIPFLLGGHGSSVPITPKLSITAAHVARYDYSEVVAYHPYCDVAIIQSSNIDKRLPMLGRVYQNQTLDVFGFGLTGKVITSSGKYYLDVNFLDSKLFQRCPASITDAAIQSGMSGGGVFNDSGELVGVISGMSGSGFKLLNQPSLGNKRTTVFVSTLYIQEWLQQAVNSYHGYDVVLYSESSAAETLATNPPQR</sequence>
<dbReference type="InterPro" id="IPR043504">
    <property type="entry name" value="Peptidase_S1_PA_chymotrypsin"/>
</dbReference>
<evidence type="ECO:0008006" key="4">
    <source>
        <dbReference type="Google" id="ProtNLM"/>
    </source>
</evidence>
<proteinExistence type="predicted"/>
<dbReference type="SUPFAM" id="SSF50494">
    <property type="entry name" value="Trypsin-like serine proteases"/>
    <property type="match status" value="1"/>
</dbReference>
<reference evidence="2 3" key="1">
    <citation type="submission" date="2016-05" db="EMBL/GenBank/DDBJ databases">
        <title>Genomic Taxonomy of the Vibrionaceae.</title>
        <authorList>
            <person name="Gomez-Gil B."/>
            <person name="Enciso-Ibarra J."/>
        </authorList>
    </citation>
    <scope>NUCLEOTIDE SEQUENCE [LARGE SCALE GENOMIC DNA]</scope>
    <source>
        <strain evidence="2 3">CAIM 1920</strain>
    </source>
</reference>
<name>A0A1C3ERE7_9GAMM</name>
<evidence type="ECO:0000313" key="2">
    <source>
        <dbReference type="EMBL" id="ODA35778.1"/>
    </source>
</evidence>
<dbReference type="Proteomes" id="UP000094936">
    <property type="component" value="Unassembled WGS sequence"/>
</dbReference>
<feature type="chain" id="PRO_5008673343" description="Serine protease" evidence="1">
    <location>
        <begin position="22"/>
        <end position="240"/>
    </location>
</feature>
<dbReference type="OrthoDB" id="6535212at2"/>
<keyword evidence="3" id="KW-1185">Reference proteome</keyword>
<dbReference type="PROSITE" id="PS51257">
    <property type="entry name" value="PROKAR_LIPOPROTEIN"/>
    <property type="match status" value="1"/>
</dbReference>
<dbReference type="EMBL" id="LYBM01000002">
    <property type="protein sequence ID" value="ODA35778.1"/>
    <property type="molecule type" value="Genomic_DNA"/>
</dbReference>
<evidence type="ECO:0000313" key="3">
    <source>
        <dbReference type="Proteomes" id="UP000094936"/>
    </source>
</evidence>
<accession>A0A1C3ERE7</accession>
<comment type="caution">
    <text evidence="2">The sequence shown here is derived from an EMBL/GenBank/DDBJ whole genome shotgun (WGS) entry which is preliminary data.</text>
</comment>
<dbReference type="AlphaFoldDB" id="A0A1C3ERE7"/>
<dbReference type="STRING" id="1080227.A8L45_01695"/>
<dbReference type="InterPro" id="IPR009003">
    <property type="entry name" value="Peptidase_S1_PA"/>
</dbReference>
<protein>
    <recommendedName>
        <fullName evidence="4">Serine protease</fullName>
    </recommendedName>
</protein>
<evidence type="ECO:0000256" key="1">
    <source>
        <dbReference type="SAM" id="SignalP"/>
    </source>
</evidence>